<dbReference type="Proteomes" id="UP001331515">
    <property type="component" value="Unassembled WGS sequence"/>
</dbReference>
<feature type="compositionally biased region" description="Pro residues" evidence="1">
    <location>
        <begin position="202"/>
        <end position="213"/>
    </location>
</feature>
<evidence type="ECO:0000313" key="2">
    <source>
        <dbReference type="EMBL" id="KAK5918871.1"/>
    </source>
</evidence>
<dbReference type="PROSITE" id="PS51257">
    <property type="entry name" value="PROKAR_LIPOPROTEIN"/>
    <property type="match status" value="1"/>
</dbReference>
<protein>
    <submittedName>
        <fullName evidence="2">Uncharacterized protein</fullName>
    </submittedName>
</protein>
<feature type="region of interest" description="Disordered" evidence="1">
    <location>
        <begin position="181"/>
        <end position="235"/>
    </location>
</feature>
<name>A0AAN8D8Z3_CHAGU</name>
<sequence>MRGWWAHLLTSNSSSSSALGWGGGGGCRKQPEKRCRLLLDTSDLTISQYICWGHPTLASLRTSASSATSTRDTPQQHPRARGGDVPAEDPPHKSTVSFLRPDPGRGALGGNQPDPDGPHQRPQVRRPTTPDVAVRQEVWNCKVPETPTPDAWPPKSNSGSQSSANVLSIWKSSSHLTSQLWMRDRSPAHNSEVDASDAAGRYPPPPGTPPQTSNPPMSTLSSNGPAAHRDQSAAP</sequence>
<reference evidence="2 3" key="1">
    <citation type="journal article" date="2023" name="Mol. Biol. Evol.">
        <title>Genomics of Secondarily Temperate Adaptation in the Only Non-Antarctic Icefish.</title>
        <authorList>
            <person name="Rivera-Colon A.G."/>
            <person name="Rayamajhi N."/>
            <person name="Minhas B.F."/>
            <person name="Madrigal G."/>
            <person name="Bilyk K.T."/>
            <person name="Yoon V."/>
            <person name="Hune M."/>
            <person name="Gregory S."/>
            <person name="Cheng C.H.C."/>
            <person name="Catchen J.M."/>
        </authorList>
    </citation>
    <scope>NUCLEOTIDE SEQUENCE [LARGE SCALE GENOMIC DNA]</scope>
    <source>
        <tissue evidence="2">White muscle</tissue>
    </source>
</reference>
<keyword evidence="3" id="KW-1185">Reference proteome</keyword>
<proteinExistence type="predicted"/>
<accession>A0AAN8D8Z3</accession>
<comment type="caution">
    <text evidence="2">The sequence shown here is derived from an EMBL/GenBank/DDBJ whole genome shotgun (WGS) entry which is preliminary data.</text>
</comment>
<dbReference type="AlphaFoldDB" id="A0AAN8D8Z3"/>
<gene>
    <name evidence="2" type="ORF">CgunFtcFv8_022814</name>
</gene>
<evidence type="ECO:0000313" key="3">
    <source>
        <dbReference type="Proteomes" id="UP001331515"/>
    </source>
</evidence>
<dbReference type="EMBL" id="JAURVH010001524">
    <property type="protein sequence ID" value="KAK5918871.1"/>
    <property type="molecule type" value="Genomic_DNA"/>
</dbReference>
<feature type="region of interest" description="Disordered" evidence="1">
    <location>
        <begin position="63"/>
        <end position="164"/>
    </location>
</feature>
<evidence type="ECO:0000256" key="1">
    <source>
        <dbReference type="SAM" id="MobiDB-lite"/>
    </source>
</evidence>
<organism evidence="2 3">
    <name type="scientific">Champsocephalus gunnari</name>
    <name type="common">Mackerel icefish</name>
    <dbReference type="NCBI Taxonomy" id="52237"/>
    <lineage>
        <taxon>Eukaryota</taxon>
        <taxon>Metazoa</taxon>
        <taxon>Chordata</taxon>
        <taxon>Craniata</taxon>
        <taxon>Vertebrata</taxon>
        <taxon>Euteleostomi</taxon>
        <taxon>Actinopterygii</taxon>
        <taxon>Neopterygii</taxon>
        <taxon>Teleostei</taxon>
        <taxon>Neoteleostei</taxon>
        <taxon>Acanthomorphata</taxon>
        <taxon>Eupercaria</taxon>
        <taxon>Perciformes</taxon>
        <taxon>Notothenioidei</taxon>
        <taxon>Channichthyidae</taxon>
        <taxon>Champsocephalus</taxon>
    </lineage>
</organism>
<feature type="compositionally biased region" description="Polar residues" evidence="1">
    <location>
        <begin position="155"/>
        <end position="164"/>
    </location>
</feature>